<evidence type="ECO:0000256" key="9">
    <source>
        <dbReference type="ARBA" id="ARBA00022840"/>
    </source>
</evidence>
<dbReference type="eggNOG" id="COG2217">
    <property type="taxonomic scope" value="Bacteria"/>
</dbReference>
<proteinExistence type="inferred from homology"/>
<dbReference type="NCBIfam" id="TIGR01512">
    <property type="entry name" value="ATPase-IB2_Cd"/>
    <property type="match status" value="1"/>
</dbReference>
<keyword evidence="9 15" id="KW-0067">ATP-binding</keyword>
<dbReference type="InterPro" id="IPR023299">
    <property type="entry name" value="ATPase_P-typ_cyto_dom_N"/>
</dbReference>
<evidence type="ECO:0000256" key="3">
    <source>
        <dbReference type="ARBA" id="ARBA00022475"/>
    </source>
</evidence>
<comment type="catalytic activity">
    <reaction evidence="14">
        <text>Cd(2+)(in) + ATP + H2O = Cd(2+)(out) + ADP + phosphate + H(+)</text>
        <dbReference type="Rhea" id="RHEA:12132"/>
        <dbReference type="ChEBI" id="CHEBI:15377"/>
        <dbReference type="ChEBI" id="CHEBI:15378"/>
        <dbReference type="ChEBI" id="CHEBI:30616"/>
        <dbReference type="ChEBI" id="CHEBI:43474"/>
        <dbReference type="ChEBI" id="CHEBI:48775"/>
        <dbReference type="ChEBI" id="CHEBI:456216"/>
        <dbReference type="EC" id="7.2.2.21"/>
    </reaction>
</comment>
<dbReference type="NCBIfam" id="TIGR01494">
    <property type="entry name" value="ATPase_P-type"/>
    <property type="match status" value="1"/>
</dbReference>
<evidence type="ECO:0000313" key="18">
    <source>
        <dbReference type="EMBL" id="EFV01971.1"/>
    </source>
</evidence>
<dbReference type="InterPro" id="IPR036163">
    <property type="entry name" value="HMA_dom_sf"/>
</dbReference>
<dbReference type="PANTHER" id="PTHR48085">
    <property type="entry name" value="CADMIUM/ZINC-TRANSPORTING ATPASE HMA2-RELATED"/>
    <property type="match status" value="1"/>
</dbReference>
<dbReference type="STRING" id="887929.HMP0721_1366"/>
<gene>
    <name evidence="18" type="primary">cadA</name>
    <name evidence="18" type="ORF">HMP0721_1366</name>
</gene>
<dbReference type="PRINTS" id="PR00941">
    <property type="entry name" value="CDATPASE"/>
</dbReference>
<dbReference type="Gene3D" id="2.70.150.10">
    <property type="entry name" value="Calcium-transporting ATPase, cytoplasmic transduction domain A"/>
    <property type="match status" value="1"/>
</dbReference>
<keyword evidence="10" id="KW-1278">Translocase</keyword>
<dbReference type="GO" id="GO:0046872">
    <property type="term" value="F:metal ion binding"/>
    <property type="evidence" value="ECO:0007669"/>
    <property type="project" value="UniProtKB-KW"/>
</dbReference>
<dbReference type="Proteomes" id="UP000004754">
    <property type="component" value="Unassembled WGS sequence"/>
</dbReference>
<evidence type="ECO:0000256" key="7">
    <source>
        <dbReference type="ARBA" id="ARBA00022723"/>
    </source>
</evidence>
<evidence type="ECO:0000313" key="19">
    <source>
        <dbReference type="Proteomes" id="UP000004754"/>
    </source>
</evidence>
<feature type="transmembrane region" description="Helical" evidence="15">
    <location>
        <begin position="436"/>
        <end position="461"/>
    </location>
</feature>
<evidence type="ECO:0000256" key="1">
    <source>
        <dbReference type="ARBA" id="ARBA00004651"/>
    </source>
</evidence>
<dbReference type="InterPro" id="IPR023298">
    <property type="entry name" value="ATPase_P-typ_TM_dom_sf"/>
</dbReference>
<keyword evidence="7 15" id="KW-0479">Metal-binding</keyword>
<evidence type="ECO:0000256" key="12">
    <source>
        <dbReference type="ARBA" id="ARBA00023136"/>
    </source>
</evidence>
<dbReference type="SUPFAM" id="SSF81653">
    <property type="entry name" value="Calcium ATPase, transduction domain A"/>
    <property type="match status" value="1"/>
</dbReference>
<evidence type="ECO:0000256" key="11">
    <source>
        <dbReference type="ARBA" id="ARBA00022989"/>
    </source>
</evidence>
<keyword evidence="18" id="KW-0378">Hydrolase</keyword>
<dbReference type="RefSeq" id="WP_006598788.1">
    <property type="nucleotide sequence ID" value="NZ_GL622359.1"/>
</dbReference>
<feature type="domain" description="HMA" evidence="17">
    <location>
        <begin position="83"/>
        <end position="128"/>
    </location>
</feature>
<dbReference type="Pfam" id="PF00403">
    <property type="entry name" value="HMA"/>
    <property type="match status" value="1"/>
</dbReference>
<organism evidence="18 19">
    <name type="scientific">Pseudoramibacter alactolyticus ATCC 23263</name>
    <dbReference type="NCBI Taxonomy" id="887929"/>
    <lineage>
        <taxon>Bacteria</taxon>
        <taxon>Bacillati</taxon>
        <taxon>Bacillota</taxon>
        <taxon>Clostridia</taxon>
        <taxon>Eubacteriales</taxon>
        <taxon>Eubacteriaceae</taxon>
        <taxon>Pseudoramibacter</taxon>
    </lineage>
</organism>
<evidence type="ECO:0000256" key="6">
    <source>
        <dbReference type="ARBA" id="ARBA00022692"/>
    </source>
</evidence>
<keyword evidence="12 15" id="KW-0472">Membrane</keyword>
<feature type="transmembrane region" description="Helical" evidence="15">
    <location>
        <begin position="207"/>
        <end position="227"/>
    </location>
</feature>
<name>E6MH81_9FIRM</name>
<dbReference type="InterPro" id="IPR027256">
    <property type="entry name" value="P-typ_ATPase_IB"/>
</dbReference>
<keyword evidence="4" id="KW-0104">Cadmium</keyword>
<dbReference type="PROSITE" id="PS01047">
    <property type="entry name" value="HMA_1"/>
    <property type="match status" value="1"/>
</dbReference>
<dbReference type="InterPro" id="IPR051014">
    <property type="entry name" value="Cation_Transport_ATPase_IB"/>
</dbReference>
<feature type="transmembrane region" description="Helical" evidence="15">
    <location>
        <begin position="739"/>
        <end position="759"/>
    </location>
</feature>
<dbReference type="GO" id="GO:0005886">
    <property type="term" value="C:plasma membrane"/>
    <property type="evidence" value="ECO:0007669"/>
    <property type="project" value="UniProtKB-SubCell"/>
</dbReference>
<keyword evidence="11 15" id="KW-1133">Transmembrane helix</keyword>
<dbReference type="Pfam" id="PF00702">
    <property type="entry name" value="Hydrolase"/>
    <property type="match status" value="1"/>
</dbReference>
<dbReference type="SUPFAM" id="SSF55008">
    <property type="entry name" value="HMA, heavy metal-associated domain"/>
    <property type="match status" value="1"/>
</dbReference>
<keyword evidence="8 15" id="KW-0547">Nucleotide-binding</keyword>
<dbReference type="PROSITE" id="PS01229">
    <property type="entry name" value="COF_2"/>
    <property type="match status" value="1"/>
</dbReference>
<dbReference type="InterPro" id="IPR023214">
    <property type="entry name" value="HAD_sf"/>
</dbReference>
<dbReference type="InterPro" id="IPR006121">
    <property type="entry name" value="HMA_dom"/>
</dbReference>
<dbReference type="InterPro" id="IPR059000">
    <property type="entry name" value="ATPase_P-type_domA"/>
</dbReference>
<dbReference type="Pfam" id="PF00122">
    <property type="entry name" value="E1-E2_ATPase"/>
    <property type="match status" value="1"/>
</dbReference>
<protein>
    <recommendedName>
        <fullName evidence="13">Cd(2+)-exporting ATPase</fullName>
        <ecNumber evidence="13">7.2.2.21</ecNumber>
    </recommendedName>
</protein>
<dbReference type="InterPro" id="IPR018303">
    <property type="entry name" value="ATPase_P-typ_P_site"/>
</dbReference>
<sequence>MSCEHHHDPEHAHVPCGHHDHGGCAHDHAHHTHDHGDACGCGHAEAAAIDPASLSAHRIHCGRCDAPMDECACPPRPTTTGLYRISGLDCADCAAKIERGLEQIEGLEAVQVAYPAGLVRVTAHDPDRYLPAMSQLAGRLEPGCEIAQRDRSVTAARAKKEAEAKKTGAAEWFFGEGYAKVQLVLGGICFIAGLLSEKALGAGMPVWLSLYFVSYAVIGLPIVAVAGRMIVGGQFFDEHFLMAVATIGAFAIAEWPEAVGVMLFYRIGEYFENRASDRSRDQIMATADLRPEVVNLVAADGSVSAIPSEDARAGDLVMVRAGDRIPLDGVITEGRSRIDTSPVTGEPVPVAVGPGSDVISGCVNTAGTLTLRVEAPLEESMVTKILDSVENAAATKPRMDRFITRFSRYYTPFVVAAAVAAALIPPLAFGASWHRWIYTAMSFLVISCPCALVLSVPLSYFAGIGAGSKLGILFKGGLSLEALNRVRAAVMDKTGTITEGHFAVQRVDARGNYDEAGLLAVAAALEARSSHPIAVSIADAAAERGLTPPAAENVREEAGYGITADIAGKPFLAGSDRLLAARGVALPKDAVPAYGTPVYLAEAGQFIGAVVIADAVKADAADAVAALKRTGIHTVMLTGDRPENAEAVARTTGLDAVRARLLPGEKLAALREIRQDKGGVMFVGDGINDAPVLAGADVGAAMGNGADAAIEAADVVFMNTELASVPAAIDIAKQTNRVAWANIIFALAVKAVVMIAGLLGHANLWIAVFADTGVSVLCVLNAIRILYQNRGSGRQAAARVETLETAEA</sequence>
<dbReference type="SUPFAM" id="SSF56784">
    <property type="entry name" value="HAD-like"/>
    <property type="match status" value="1"/>
</dbReference>
<dbReference type="PRINTS" id="PR00119">
    <property type="entry name" value="CATATPASE"/>
</dbReference>
<evidence type="ECO:0000256" key="8">
    <source>
        <dbReference type="ARBA" id="ARBA00022741"/>
    </source>
</evidence>
<dbReference type="PANTHER" id="PTHR48085:SF5">
    <property type="entry name" value="CADMIUM_ZINC-TRANSPORTING ATPASE HMA4-RELATED"/>
    <property type="match status" value="1"/>
</dbReference>
<dbReference type="EC" id="7.2.2.21" evidence="13"/>
<evidence type="ECO:0000256" key="15">
    <source>
        <dbReference type="RuleBase" id="RU362081"/>
    </source>
</evidence>
<dbReference type="GO" id="GO:0005524">
    <property type="term" value="F:ATP binding"/>
    <property type="evidence" value="ECO:0007669"/>
    <property type="project" value="UniProtKB-UniRule"/>
</dbReference>
<evidence type="ECO:0000256" key="4">
    <source>
        <dbReference type="ARBA" id="ARBA00022539"/>
    </source>
</evidence>
<dbReference type="InterPro" id="IPR008250">
    <property type="entry name" value="ATPase_P-typ_transduc_dom_A_sf"/>
</dbReference>
<accession>E6MH81</accession>
<evidence type="ECO:0000256" key="10">
    <source>
        <dbReference type="ARBA" id="ARBA00022967"/>
    </source>
</evidence>
<evidence type="ECO:0000256" key="5">
    <source>
        <dbReference type="ARBA" id="ARBA00022553"/>
    </source>
</evidence>
<dbReference type="NCBIfam" id="TIGR01525">
    <property type="entry name" value="ATPase-IB_hvy"/>
    <property type="match status" value="1"/>
</dbReference>
<feature type="transmembrane region" description="Helical" evidence="15">
    <location>
        <begin position="765"/>
        <end position="787"/>
    </location>
</feature>
<comment type="caution">
    <text evidence="18">The sequence shown here is derived from an EMBL/GenBank/DDBJ whole genome shotgun (WGS) entry which is preliminary data.</text>
</comment>
<dbReference type="Gene3D" id="3.40.1110.10">
    <property type="entry name" value="Calcium-transporting ATPase, cytoplasmic domain N"/>
    <property type="match status" value="1"/>
</dbReference>
<dbReference type="EMBL" id="AEQN01000016">
    <property type="protein sequence ID" value="EFV01971.1"/>
    <property type="molecule type" value="Genomic_DNA"/>
</dbReference>
<dbReference type="GO" id="GO:0008551">
    <property type="term" value="F:P-type cadmium transporter activity"/>
    <property type="evidence" value="ECO:0007669"/>
    <property type="project" value="UniProtKB-EC"/>
</dbReference>
<dbReference type="PROSITE" id="PS00154">
    <property type="entry name" value="ATPASE_E1_E2"/>
    <property type="match status" value="1"/>
</dbReference>
<feature type="transmembrane region" description="Helical" evidence="15">
    <location>
        <begin position="177"/>
        <end position="195"/>
    </location>
</feature>
<dbReference type="InterPro" id="IPR017969">
    <property type="entry name" value="Heavy-metal-associated_CS"/>
</dbReference>
<reference evidence="18 19" key="1">
    <citation type="submission" date="2010-12" db="EMBL/GenBank/DDBJ databases">
        <authorList>
            <person name="Muzny D."/>
            <person name="Qin X."/>
            <person name="Deng J."/>
            <person name="Jiang H."/>
            <person name="Liu Y."/>
            <person name="Qu J."/>
            <person name="Song X.-Z."/>
            <person name="Zhang L."/>
            <person name="Thornton R."/>
            <person name="Coyle M."/>
            <person name="Francisco L."/>
            <person name="Jackson L."/>
            <person name="Javaid M."/>
            <person name="Korchina V."/>
            <person name="Kovar C."/>
            <person name="Mata R."/>
            <person name="Mathew T."/>
            <person name="Ngo R."/>
            <person name="Nguyen L."/>
            <person name="Nguyen N."/>
            <person name="Okwuonu G."/>
            <person name="Ongeri F."/>
            <person name="Pham C."/>
            <person name="Simmons D."/>
            <person name="Wilczek-Boney K."/>
            <person name="Hale W."/>
            <person name="Jakkamsetti A."/>
            <person name="Pham P."/>
            <person name="Ruth R."/>
            <person name="San Lucas F."/>
            <person name="Warren J."/>
            <person name="Zhang J."/>
            <person name="Zhao Z."/>
            <person name="Zhou C."/>
            <person name="Zhu D."/>
            <person name="Lee S."/>
            <person name="Bess C."/>
            <person name="Blankenburg K."/>
            <person name="Forbes L."/>
            <person name="Fu Q."/>
            <person name="Gubbala S."/>
            <person name="Hirani K."/>
            <person name="Jayaseelan J.C."/>
            <person name="Lara F."/>
            <person name="Munidasa M."/>
            <person name="Palculict T."/>
            <person name="Patil S."/>
            <person name="Pu L.-L."/>
            <person name="Saada N."/>
            <person name="Tang L."/>
            <person name="Weissenberger G."/>
            <person name="Zhu Y."/>
            <person name="Hemphill L."/>
            <person name="Shang Y."/>
            <person name="Youmans B."/>
            <person name="Ayvaz T."/>
            <person name="Ross M."/>
            <person name="Santibanez J."/>
            <person name="Aqrawi P."/>
            <person name="Gross S."/>
            <person name="Joshi V."/>
            <person name="Fowler G."/>
            <person name="Nazareth L."/>
            <person name="Reid J."/>
            <person name="Worley K."/>
            <person name="Petrosino J."/>
            <person name="Highlander S."/>
            <person name="Gibbs R."/>
        </authorList>
    </citation>
    <scope>NUCLEOTIDE SEQUENCE [LARGE SCALE GENOMIC DNA]</scope>
    <source>
        <strain evidence="18 19">ATCC 23263</strain>
    </source>
</reference>
<evidence type="ECO:0000256" key="2">
    <source>
        <dbReference type="ARBA" id="ARBA00006024"/>
    </source>
</evidence>
<evidence type="ECO:0000259" key="17">
    <source>
        <dbReference type="Pfam" id="PF00403"/>
    </source>
</evidence>
<feature type="domain" description="P-type ATPase A" evidence="16">
    <location>
        <begin position="290"/>
        <end position="390"/>
    </location>
</feature>
<dbReference type="SUPFAM" id="SSF81665">
    <property type="entry name" value="Calcium ATPase, transmembrane domain M"/>
    <property type="match status" value="1"/>
</dbReference>
<dbReference type="CDD" id="cd00371">
    <property type="entry name" value="HMA"/>
    <property type="match status" value="1"/>
</dbReference>
<evidence type="ECO:0000259" key="16">
    <source>
        <dbReference type="Pfam" id="PF00122"/>
    </source>
</evidence>
<evidence type="ECO:0000256" key="13">
    <source>
        <dbReference type="ARBA" id="ARBA00039103"/>
    </source>
</evidence>
<dbReference type="GO" id="GO:0016887">
    <property type="term" value="F:ATP hydrolysis activity"/>
    <property type="evidence" value="ECO:0007669"/>
    <property type="project" value="InterPro"/>
</dbReference>
<keyword evidence="3 15" id="KW-1003">Cell membrane</keyword>
<dbReference type="Gene3D" id="3.30.70.100">
    <property type="match status" value="1"/>
</dbReference>
<keyword evidence="6 15" id="KW-0812">Transmembrane</keyword>
<dbReference type="Gene3D" id="3.40.50.1000">
    <property type="entry name" value="HAD superfamily/HAD-like"/>
    <property type="match status" value="1"/>
</dbReference>
<dbReference type="HOGENOM" id="CLU_001771_6_2_9"/>
<evidence type="ECO:0000256" key="14">
    <source>
        <dbReference type="ARBA" id="ARBA00049338"/>
    </source>
</evidence>
<feature type="transmembrane region" description="Helical" evidence="15">
    <location>
        <begin position="409"/>
        <end position="430"/>
    </location>
</feature>
<dbReference type="InterPro" id="IPR036412">
    <property type="entry name" value="HAD-like_sf"/>
</dbReference>
<feature type="transmembrane region" description="Helical" evidence="15">
    <location>
        <begin position="239"/>
        <end position="265"/>
    </location>
</feature>
<comment type="similarity">
    <text evidence="2 15">Belongs to the cation transport ATPase (P-type) (TC 3.A.3) family. Type IB subfamily.</text>
</comment>
<dbReference type="AlphaFoldDB" id="E6MH81"/>
<dbReference type="InterPro" id="IPR001757">
    <property type="entry name" value="P_typ_ATPase"/>
</dbReference>
<dbReference type="OrthoDB" id="9813266at2"/>
<comment type="subcellular location">
    <subcellularLocation>
        <location evidence="1">Cell membrane</location>
        <topology evidence="1">Multi-pass membrane protein</topology>
    </subcellularLocation>
</comment>
<keyword evidence="5" id="KW-0597">Phosphoprotein</keyword>
<keyword evidence="19" id="KW-1185">Reference proteome</keyword>